<evidence type="ECO:0000313" key="1">
    <source>
        <dbReference type="EMBL" id="QBJ89107.1"/>
    </source>
</evidence>
<dbReference type="STRING" id="73044.GCA_000725795_02208"/>
<dbReference type="KEGG" id="sseo:D0Z67_01430"/>
<dbReference type="Proteomes" id="UP000292547">
    <property type="component" value="Chromosome"/>
</dbReference>
<protein>
    <submittedName>
        <fullName evidence="1">Uncharacterized protein</fullName>
    </submittedName>
</protein>
<reference evidence="1 2" key="1">
    <citation type="submission" date="2018-08" db="EMBL/GenBank/DDBJ databases">
        <title>The complete genome sequence of Streptomyces seoulensis, a pioneer strain for nickel superoxide dismutase discovery.</title>
        <authorList>
            <person name="Shin J."/>
            <person name="Lee J.-S."/>
            <person name="Lee E.-J."/>
            <person name="Youn H.-D."/>
        </authorList>
    </citation>
    <scope>NUCLEOTIDE SEQUENCE [LARGE SCALE GENOMIC DNA]</scope>
    <source>
        <strain evidence="1 2">KCTC 9819</strain>
    </source>
</reference>
<gene>
    <name evidence="1" type="ORF">D0Z67_01430</name>
</gene>
<name>A0A4P6TQZ0_STRSO</name>
<organism evidence="1 2">
    <name type="scientific">Streptomyces seoulensis</name>
    <dbReference type="NCBI Taxonomy" id="73044"/>
    <lineage>
        <taxon>Bacteria</taxon>
        <taxon>Bacillati</taxon>
        <taxon>Actinomycetota</taxon>
        <taxon>Actinomycetes</taxon>
        <taxon>Kitasatosporales</taxon>
        <taxon>Streptomycetaceae</taxon>
        <taxon>Streptomyces</taxon>
    </lineage>
</organism>
<keyword evidence="2" id="KW-1185">Reference proteome</keyword>
<dbReference type="EMBL" id="CP032229">
    <property type="protein sequence ID" value="QBJ89107.1"/>
    <property type="molecule type" value="Genomic_DNA"/>
</dbReference>
<proteinExistence type="predicted"/>
<dbReference type="AlphaFoldDB" id="A0A4P6TQZ0"/>
<evidence type="ECO:0000313" key="2">
    <source>
        <dbReference type="Proteomes" id="UP000292547"/>
    </source>
</evidence>
<sequence>MGMDLNDVIDRAELHQEVARRFGNQPAPSLRPQVDAYLAGAWSLFETAMKTYDPANAQGLVLAAAEAHRRYTAPGALRTAGFLAFTFRELATNKRWDADLDLTPQAAWAARVVECVRAGLGDERFSHLIEGIGDILAELATEAEPVSVR</sequence>
<accession>A0A4P6TQZ0</accession>